<protein>
    <submittedName>
        <fullName evidence="1">Uncharacterized protein</fullName>
    </submittedName>
</protein>
<keyword evidence="2" id="KW-1185">Reference proteome</keyword>
<accession>A0ACC3NXC0</accession>
<dbReference type="EMBL" id="JAUTXU010000004">
    <property type="protein sequence ID" value="KAK3724783.1"/>
    <property type="molecule type" value="Genomic_DNA"/>
</dbReference>
<proteinExistence type="predicted"/>
<evidence type="ECO:0000313" key="1">
    <source>
        <dbReference type="EMBL" id="KAK3724783.1"/>
    </source>
</evidence>
<comment type="caution">
    <text evidence="1">The sequence shown here is derived from an EMBL/GenBank/DDBJ whole genome shotgun (WGS) entry which is preliminary data.</text>
</comment>
<sequence length="80" mass="8813">MLMEPSVREDLKAYQDELNLAGTLQLFRAAEAGTARNSTRATSARLAWLAMHTAQQQKALYILKHPEGPGSRESEDSAVL</sequence>
<evidence type="ECO:0000313" key="2">
    <source>
        <dbReference type="Proteomes" id="UP001281147"/>
    </source>
</evidence>
<dbReference type="Proteomes" id="UP001281147">
    <property type="component" value="Unassembled WGS sequence"/>
</dbReference>
<organism evidence="1 2">
    <name type="scientific">Vermiconidia calcicola</name>
    <dbReference type="NCBI Taxonomy" id="1690605"/>
    <lineage>
        <taxon>Eukaryota</taxon>
        <taxon>Fungi</taxon>
        <taxon>Dikarya</taxon>
        <taxon>Ascomycota</taxon>
        <taxon>Pezizomycotina</taxon>
        <taxon>Dothideomycetes</taxon>
        <taxon>Dothideomycetidae</taxon>
        <taxon>Mycosphaerellales</taxon>
        <taxon>Extremaceae</taxon>
        <taxon>Vermiconidia</taxon>
    </lineage>
</organism>
<name>A0ACC3NXC0_9PEZI</name>
<reference evidence="1" key="1">
    <citation type="submission" date="2023-07" db="EMBL/GenBank/DDBJ databases">
        <title>Black Yeasts Isolated from many extreme environments.</title>
        <authorList>
            <person name="Coleine C."/>
            <person name="Stajich J.E."/>
            <person name="Selbmann L."/>
        </authorList>
    </citation>
    <scope>NUCLEOTIDE SEQUENCE</scope>
    <source>
        <strain evidence="1">CCFEE 5714</strain>
    </source>
</reference>
<gene>
    <name evidence="1" type="ORF">LTR37_000831</name>
</gene>